<dbReference type="OrthoDB" id="9816361at2"/>
<name>A0A562I091_9GAMM</name>
<sequence length="149" mass="16785">MKGQILDFSVQKSEGVISASDGVRYTFSGSEWRDDLQPSRGIWVDFDSQGGNAVKIYRALGQASSSPRGNKSKAAATLWGVFLGGFGAHKFYMGSWGWGIVYLLTCWLYIPFIVALVEWIRYVLMSDDEFYNKVAEFQSRSSGPFSFFW</sequence>
<comment type="caution">
    <text evidence="7">The sequence shown here is derived from an EMBL/GenBank/DDBJ whole genome shotgun (WGS) entry which is preliminary data.</text>
</comment>
<evidence type="ECO:0000256" key="2">
    <source>
        <dbReference type="ARBA" id="ARBA00022692"/>
    </source>
</evidence>
<evidence type="ECO:0000313" key="7">
    <source>
        <dbReference type="EMBL" id="TWH64063.1"/>
    </source>
</evidence>
<dbReference type="EMBL" id="VLKG01000014">
    <property type="protein sequence ID" value="TWH64063.1"/>
    <property type="molecule type" value="Genomic_DNA"/>
</dbReference>
<evidence type="ECO:0000256" key="3">
    <source>
        <dbReference type="ARBA" id="ARBA00022989"/>
    </source>
</evidence>
<evidence type="ECO:0000256" key="1">
    <source>
        <dbReference type="ARBA" id="ARBA00004141"/>
    </source>
</evidence>
<keyword evidence="8" id="KW-1185">Reference proteome</keyword>
<comment type="subcellular location">
    <subcellularLocation>
        <location evidence="1">Membrane</location>
        <topology evidence="1">Multi-pass membrane protein</topology>
    </subcellularLocation>
</comment>
<dbReference type="GO" id="GO:0016020">
    <property type="term" value="C:membrane"/>
    <property type="evidence" value="ECO:0007669"/>
    <property type="project" value="UniProtKB-SubCell"/>
</dbReference>
<evidence type="ECO:0000259" key="6">
    <source>
        <dbReference type="Pfam" id="PF05154"/>
    </source>
</evidence>
<keyword evidence="2 5" id="KW-0812">Transmembrane</keyword>
<dbReference type="Proteomes" id="UP000319627">
    <property type="component" value="Unassembled WGS sequence"/>
</dbReference>
<dbReference type="RefSeq" id="WP_144573096.1">
    <property type="nucleotide sequence ID" value="NZ_VLKG01000014.1"/>
</dbReference>
<evidence type="ECO:0000256" key="4">
    <source>
        <dbReference type="ARBA" id="ARBA00023136"/>
    </source>
</evidence>
<organism evidence="7 8">
    <name type="scientific">Azomonas agilis</name>
    <dbReference type="NCBI Taxonomy" id="116849"/>
    <lineage>
        <taxon>Bacteria</taxon>
        <taxon>Pseudomonadati</taxon>
        <taxon>Pseudomonadota</taxon>
        <taxon>Gammaproteobacteria</taxon>
        <taxon>Pseudomonadales</taxon>
        <taxon>Pseudomonadaceae</taxon>
        <taxon>Azomonas</taxon>
    </lineage>
</organism>
<keyword evidence="4 5" id="KW-0472">Membrane</keyword>
<keyword evidence="3 5" id="KW-1133">Transmembrane helix</keyword>
<feature type="domain" description="TM2" evidence="6">
    <location>
        <begin position="70"/>
        <end position="120"/>
    </location>
</feature>
<dbReference type="AlphaFoldDB" id="A0A562I091"/>
<reference evidence="7 8" key="1">
    <citation type="submission" date="2019-07" db="EMBL/GenBank/DDBJ databases">
        <title>Genomic Encyclopedia of Type Strains, Phase I: the one thousand microbial genomes (KMG-I) project.</title>
        <authorList>
            <person name="Kyrpides N."/>
        </authorList>
    </citation>
    <scope>NUCLEOTIDE SEQUENCE [LARGE SCALE GENOMIC DNA]</scope>
    <source>
        <strain evidence="7 8">DSM 375</strain>
    </source>
</reference>
<feature type="transmembrane region" description="Helical" evidence="5">
    <location>
        <begin position="98"/>
        <end position="117"/>
    </location>
</feature>
<evidence type="ECO:0000313" key="8">
    <source>
        <dbReference type="Proteomes" id="UP000319627"/>
    </source>
</evidence>
<proteinExistence type="predicted"/>
<protein>
    <submittedName>
        <fullName evidence="7">TM2 domain-containing membrane protein YozV</fullName>
    </submittedName>
</protein>
<evidence type="ECO:0000256" key="5">
    <source>
        <dbReference type="SAM" id="Phobius"/>
    </source>
</evidence>
<dbReference type="InterPro" id="IPR007829">
    <property type="entry name" value="TM2"/>
</dbReference>
<gene>
    <name evidence="7" type="ORF">LX59_02895</name>
</gene>
<accession>A0A562I091</accession>
<dbReference type="Pfam" id="PF05154">
    <property type="entry name" value="TM2"/>
    <property type="match status" value="1"/>
</dbReference>